<protein>
    <recommendedName>
        <fullName evidence="3 6">Flagellar basal body rod protein FlgB</fullName>
    </recommendedName>
</protein>
<dbReference type="PANTHER" id="PTHR30435">
    <property type="entry name" value="FLAGELLAR PROTEIN"/>
    <property type="match status" value="1"/>
</dbReference>
<comment type="subcellular location">
    <subcellularLocation>
        <location evidence="1 6">Bacterial flagellum basal body</location>
    </subcellularLocation>
</comment>
<evidence type="ECO:0000313" key="9">
    <source>
        <dbReference type="Proteomes" id="UP001203665"/>
    </source>
</evidence>
<name>A0ABT0XHR9_9BACI</name>
<dbReference type="NCBIfam" id="TIGR01396">
    <property type="entry name" value="FlgB"/>
    <property type="match status" value="1"/>
</dbReference>
<evidence type="ECO:0000256" key="6">
    <source>
        <dbReference type="PIRNR" id="PIRNR002889"/>
    </source>
</evidence>
<keyword evidence="8" id="KW-0969">Cilium</keyword>
<dbReference type="InterPro" id="IPR001444">
    <property type="entry name" value="Flag_bb_rod_N"/>
</dbReference>
<keyword evidence="4 6" id="KW-0975">Bacterial flagellum</keyword>
<evidence type="ECO:0000256" key="5">
    <source>
        <dbReference type="ARBA" id="ARBA00024934"/>
    </source>
</evidence>
<evidence type="ECO:0000256" key="1">
    <source>
        <dbReference type="ARBA" id="ARBA00004117"/>
    </source>
</evidence>
<accession>A0ABT0XHR9</accession>
<dbReference type="PIRSF" id="PIRSF002889">
    <property type="entry name" value="Rod_FlgB"/>
    <property type="match status" value="1"/>
</dbReference>
<comment type="subunit">
    <text evidence="6">The basal body constitutes a major portion of the flagellar organelle and consists of a number of rings mounted on a central rod.</text>
</comment>
<sequence>MDLFSGASFRSIELGLNQAQQKQSLIADNIANADTPGYKAKQLPFSQSLKNELNGSNFSAYKTQAEHVDFQGTQSSSSKLDGLKGRYHHNGNGVDIDKEMANLAENQIQYNALIERLNGRFSSLQSVIRGGK</sequence>
<dbReference type="Proteomes" id="UP001203665">
    <property type="component" value="Unassembled WGS sequence"/>
</dbReference>
<dbReference type="EMBL" id="JAMQJY010000001">
    <property type="protein sequence ID" value="MCM2674744.1"/>
    <property type="molecule type" value="Genomic_DNA"/>
</dbReference>
<evidence type="ECO:0000256" key="3">
    <source>
        <dbReference type="ARBA" id="ARBA00014376"/>
    </source>
</evidence>
<keyword evidence="8" id="KW-0966">Cell projection</keyword>
<gene>
    <name evidence="8" type="primary">flgB</name>
    <name evidence="8" type="ORF">NDM98_03960</name>
</gene>
<keyword evidence="8" id="KW-0282">Flagellum</keyword>
<evidence type="ECO:0000256" key="4">
    <source>
        <dbReference type="ARBA" id="ARBA00023143"/>
    </source>
</evidence>
<evidence type="ECO:0000313" key="8">
    <source>
        <dbReference type="EMBL" id="MCM2674744.1"/>
    </source>
</evidence>
<comment type="similarity">
    <text evidence="2 6">Belongs to the flagella basal body rod proteins family.</text>
</comment>
<keyword evidence="9" id="KW-1185">Reference proteome</keyword>
<dbReference type="InterPro" id="IPR019776">
    <property type="entry name" value="Flagellar_basal_body_rod_CS"/>
</dbReference>
<dbReference type="RefSeq" id="WP_251604783.1">
    <property type="nucleotide sequence ID" value="NZ_JAMQJY010000001.1"/>
</dbReference>
<evidence type="ECO:0000256" key="2">
    <source>
        <dbReference type="ARBA" id="ARBA00009677"/>
    </source>
</evidence>
<comment type="function">
    <text evidence="5 6">Structural component of flagellum, the bacterial motility apparatus. Part of the rod structure of flagellar basal body.</text>
</comment>
<proteinExistence type="inferred from homology"/>
<evidence type="ECO:0000259" key="7">
    <source>
        <dbReference type="Pfam" id="PF00460"/>
    </source>
</evidence>
<comment type="caution">
    <text evidence="8">The sequence shown here is derived from an EMBL/GenBank/DDBJ whole genome shotgun (WGS) entry which is preliminary data.</text>
</comment>
<dbReference type="Pfam" id="PF00460">
    <property type="entry name" value="Flg_bb_rod"/>
    <property type="match status" value="1"/>
</dbReference>
<dbReference type="InterPro" id="IPR006300">
    <property type="entry name" value="FlgB"/>
</dbReference>
<dbReference type="PANTHER" id="PTHR30435:SF19">
    <property type="entry name" value="FLAGELLAR BASAL-BODY ROD PROTEIN FLGG"/>
    <property type="match status" value="1"/>
</dbReference>
<dbReference type="PROSITE" id="PS00588">
    <property type="entry name" value="FLAGELLA_BB_ROD"/>
    <property type="match status" value="1"/>
</dbReference>
<organism evidence="8 9">
    <name type="scientific">Alkalicoccobacillus plakortidis</name>
    <dbReference type="NCBI Taxonomy" id="444060"/>
    <lineage>
        <taxon>Bacteria</taxon>
        <taxon>Bacillati</taxon>
        <taxon>Bacillota</taxon>
        <taxon>Bacilli</taxon>
        <taxon>Bacillales</taxon>
        <taxon>Bacillaceae</taxon>
        <taxon>Alkalicoccobacillus</taxon>
    </lineage>
</organism>
<reference evidence="8" key="1">
    <citation type="submission" date="2022-06" db="EMBL/GenBank/DDBJ databases">
        <title>Alkalicoccobacillus porphyridii sp. nov., isolated from a marine red alga, Porphyridium purpureum and reclassification of Shouchella plakortidis and Shouchella gibsonii as Alkalicoccobacillus plakortidis comb. nov. and Alkalicoccobacillus gibsonii comb. nov.</title>
        <authorList>
            <person name="Kim K.H."/>
            <person name="Lee J.K."/>
            <person name="Han D.M."/>
            <person name="Baek J.H."/>
            <person name="Jeon C.O."/>
        </authorList>
    </citation>
    <scope>NUCLEOTIDE SEQUENCE</scope>
    <source>
        <strain evidence="8">DSM 19153</strain>
    </source>
</reference>
<feature type="domain" description="Flagellar basal body rod protein N-terminal" evidence="7">
    <location>
        <begin position="15"/>
        <end position="39"/>
    </location>
</feature>